<accession>A0A0D2LLV1</accession>
<gene>
    <name evidence="2" type="ORF">MNEG_0615</name>
</gene>
<dbReference type="EMBL" id="KK100271">
    <property type="protein sequence ID" value="KIZ07344.1"/>
    <property type="molecule type" value="Genomic_DNA"/>
</dbReference>
<evidence type="ECO:0000313" key="2">
    <source>
        <dbReference type="EMBL" id="KIZ07344.1"/>
    </source>
</evidence>
<dbReference type="GeneID" id="25726733"/>
<keyword evidence="3" id="KW-1185">Reference proteome</keyword>
<name>A0A0D2LLV1_9CHLO</name>
<dbReference type="InterPro" id="IPR032675">
    <property type="entry name" value="LRR_dom_sf"/>
</dbReference>
<dbReference type="GO" id="GO:0005930">
    <property type="term" value="C:axoneme"/>
    <property type="evidence" value="ECO:0007669"/>
    <property type="project" value="UniProtKB-SubCell"/>
</dbReference>
<dbReference type="Gene3D" id="3.80.10.10">
    <property type="entry name" value="Ribonuclease Inhibitor"/>
    <property type="match status" value="1"/>
</dbReference>
<protein>
    <submittedName>
        <fullName evidence="2">Uncharacterized protein</fullName>
    </submittedName>
</protein>
<evidence type="ECO:0000256" key="1">
    <source>
        <dbReference type="ARBA" id="ARBA00004430"/>
    </source>
</evidence>
<dbReference type="RefSeq" id="XP_013906363.1">
    <property type="nucleotide sequence ID" value="XM_014050909.1"/>
</dbReference>
<proteinExistence type="predicted"/>
<reference evidence="2 3" key="1">
    <citation type="journal article" date="2013" name="BMC Genomics">
        <title>Reconstruction of the lipid metabolism for the microalga Monoraphidium neglectum from its genome sequence reveals characteristics suitable for biofuel production.</title>
        <authorList>
            <person name="Bogen C."/>
            <person name="Al-Dilaimi A."/>
            <person name="Albersmeier A."/>
            <person name="Wichmann J."/>
            <person name="Grundmann M."/>
            <person name="Rupp O."/>
            <person name="Lauersen K.J."/>
            <person name="Blifernez-Klassen O."/>
            <person name="Kalinowski J."/>
            <person name="Goesmann A."/>
            <person name="Mussgnug J.H."/>
            <person name="Kruse O."/>
        </authorList>
    </citation>
    <scope>NUCLEOTIDE SEQUENCE [LARGE SCALE GENOMIC DNA]</scope>
    <source>
        <strain evidence="2 3">SAG 48.87</strain>
    </source>
</reference>
<dbReference type="KEGG" id="mng:MNEG_0615"/>
<dbReference type="Proteomes" id="UP000054498">
    <property type="component" value="Unassembled WGS sequence"/>
</dbReference>
<sequence length="179" mass="19507">MGEVNALARIYLSTVGFIESSDVEDDALALDDPLDFWAWVPTLRALTAVTQLSFNSFVSDNRYTLPCLYACCLGLRGRVQHLHLYNLSREDDACDILPLVARRWGPCLRRLTLHCCEGVTPRALRALAGAAGPGLAEVHLRCCPGLSEETARAAVAAGVQEGATVPEVTHLVADWWSDD</sequence>
<comment type="subcellular location">
    <subcellularLocation>
        <location evidence="1">Cytoplasm</location>
        <location evidence="1">Cytoskeleton</location>
        <location evidence="1">Cilium axoneme</location>
    </subcellularLocation>
</comment>
<evidence type="ECO:0000313" key="3">
    <source>
        <dbReference type="Proteomes" id="UP000054498"/>
    </source>
</evidence>
<dbReference type="SUPFAM" id="SSF52047">
    <property type="entry name" value="RNI-like"/>
    <property type="match status" value="1"/>
</dbReference>
<organism evidence="2 3">
    <name type="scientific">Monoraphidium neglectum</name>
    <dbReference type="NCBI Taxonomy" id="145388"/>
    <lineage>
        <taxon>Eukaryota</taxon>
        <taxon>Viridiplantae</taxon>
        <taxon>Chlorophyta</taxon>
        <taxon>core chlorophytes</taxon>
        <taxon>Chlorophyceae</taxon>
        <taxon>CS clade</taxon>
        <taxon>Sphaeropleales</taxon>
        <taxon>Selenastraceae</taxon>
        <taxon>Monoraphidium</taxon>
    </lineage>
</organism>
<dbReference type="AlphaFoldDB" id="A0A0D2LLV1"/>